<sequence>MSEGPSPIVNSGSQRSVEALSLRYGAVLQRYFTRRGIPASDAQDLVQEVFARLLNKDDLDDVANADGYLFAAAANMARDYFRHRNVRMANPAAGFASEVQRTEDFDPERLVAGRQELDMLLAALNEMPERMRNIFILARLENLPRNEIAERLGVSKRTVEAQITLATACLAERRRRIT</sequence>
<dbReference type="AlphaFoldDB" id="A0A1E3LZ41"/>
<comment type="similarity">
    <text evidence="1">Belongs to the sigma-70 factor family. ECF subfamily.</text>
</comment>
<evidence type="ECO:0000313" key="7">
    <source>
        <dbReference type="EMBL" id="ODP39011.1"/>
    </source>
</evidence>
<dbReference type="PANTHER" id="PTHR43133:SF46">
    <property type="entry name" value="RNA POLYMERASE SIGMA-70 FACTOR ECF SUBFAMILY"/>
    <property type="match status" value="1"/>
</dbReference>
<evidence type="ECO:0000256" key="1">
    <source>
        <dbReference type="ARBA" id="ARBA00010641"/>
    </source>
</evidence>
<evidence type="ECO:0008006" key="9">
    <source>
        <dbReference type="Google" id="ProtNLM"/>
    </source>
</evidence>
<dbReference type="PANTHER" id="PTHR43133">
    <property type="entry name" value="RNA POLYMERASE ECF-TYPE SIGMA FACTO"/>
    <property type="match status" value="1"/>
</dbReference>
<evidence type="ECO:0000256" key="3">
    <source>
        <dbReference type="ARBA" id="ARBA00023082"/>
    </source>
</evidence>
<dbReference type="Pfam" id="PF08281">
    <property type="entry name" value="Sigma70_r4_2"/>
    <property type="match status" value="1"/>
</dbReference>
<evidence type="ECO:0000313" key="8">
    <source>
        <dbReference type="Proteomes" id="UP000094487"/>
    </source>
</evidence>
<keyword evidence="2" id="KW-0805">Transcription regulation</keyword>
<dbReference type="OrthoDB" id="7628065at2"/>
<dbReference type="InterPro" id="IPR013324">
    <property type="entry name" value="RNA_pol_sigma_r3/r4-like"/>
</dbReference>
<dbReference type="GO" id="GO:0003677">
    <property type="term" value="F:DNA binding"/>
    <property type="evidence" value="ECO:0007669"/>
    <property type="project" value="InterPro"/>
</dbReference>
<dbReference type="InterPro" id="IPR007627">
    <property type="entry name" value="RNA_pol_sigma70_r2"/>
</dbReference>
<feature type="domain" description="RNA polymerase sigma factor 70 region 4 type 2" evidence="6">
    <location>
        <begin position="118"/>
        <end position="166"/>
    </location>
</feature>
<dbReference type="GO" id="GO:0016987">
    <property type="term" value="F:sigma factor activity"/>
    <property type="evidence" value="ECO:0007669"/>
    <property type="project" value="UniProtKB-KW"/>
</dbReference>
<protein>
    <recommendedName>
        <fullName evidence="9">RNA polymerase subunit sigma-24</fullName>
    </recommendedName>
</protein>
<comment type="caution">
    <text evidence="7">The sequence shown here is derived from an EMBL/GenBank/DDBJ whole genome shotgun (WGS) entry which is preliminary data.</text>
</comment>
<dbReference type="STRING" id="1888892.BFL28_12510"/>
<dbReference type="InterPro" id="IPR036388">
    <property type="entry name" value="WH-like_DNA-bd_sf"/>
</dbReference>
<feature type="domain" description="RNA polymerase sigma-70 region 2" evidence="5">
    <location>
        <begin position="23"/>
        <end position="85"/>
    </location>
</feature>
<gene>
    <name evidence="7" type="ORF">BFL28_12510</name>
</gene>
<dbReference type="SUPFAM" id="SSF88659">
    <property type="entry name" value="Sigma3 and sigma4 domains of RNA polymerase sigma factors"/>
    <property type="match status" value="1"/>
</dbReference>
<dbReference type="InterPro" id="IPR013249">
    <property type="entry name" value="RNA_pol_sigma70_r4_t2"/>
</dbReference>
<dbReference type="InterPro" id="IPR014284">
    <property type="entry name" value="RNA_pol_sigma-70_dom"/>
</dbReference>
<dbReference type="NCBIfam" id="TIGR02937">
    <property type="entry name" value="sigma70-ECF"/>
    <property type="match status" value="1"/>
</dbReference>
<dbReference type="InterPro" id="IPR039425">
    <property type="entry name" value="RNA_pol_sigma-70-like"/>
</dbReference>
<evidence type="ECO:0000259" key="6">
    <source>
        <dbReference type="Pfam" id="PF08281"/>
    </source>
</evidence>
<accession>A0A1E3LZ41</accession>
<dbReference type="GO" id="GO:0006352">
    <property type="term" value="P:DNA-templated transcription initiation"/>
    <property type="evidence" value="ECO:0007669"/>
    <property type="project" value="InterPro"/>
</dbReference>
<dbReference type="Gene3D" id="1.10.1740.10">
    <property type="match status" value="1"/>
</dbReference>
<name>A0A1E3LZ41_9SPHN</name>
<keyword evidence="3" id="KW-0731">Sigma factor</keyword>
<dbReference type="InterPro" id="IPR013325">
    <property type="entry name" value="RNA_pol_sigma_r2"/>
</dbReference>
<evidence type="ECO:0000256" key="2">
    <source>
        <dbReference type="ARBA" id="ARBA00023015"/>
    </source>
</evidence>
<keyword evidence="4" id="KW-0804">Transcription</keyword>
<keyword evidence="8" id="KW-1185">Reference proteome</keyword>
<dbReference type="RefSeq" id="WP_069319344.1">
    <property type="nucleotide sequence ID" value="NZ_MDDS01000009.1"/>
</dbReference>
<dbReference type="EMBL" id="MDDS01000009">
    <property type="protein sequence ID" value="ODP39011.1"/>
    <property type="molecule type" value="Genomic_DNA"/>
</dbReference>
<dbReference type="Pfam" id="PF04542">
    <property type="entry name" value="Sigma70_r2"/>
    <property type="match status" value="1"/>
</dbReference>
<organism evidence="7 8">
    <name type="scientific">Sphingomonas turrisvirgatae</name>
    <dbReference type="NCBI Taxonomy" id="1888892"/>
    <lineage>
        <taxon>Bacteria</taxon>
        <taxon>Pseudomonadati</taxon>
        <taxon>Pseudomonadota</taxon>
        <taxon>Alphaproteobacteria</taxon>
        <taxon>Sphingomonadales</taxon>
        <taxon>Sphingomonadaceae</taxon>
        <taxon>Sphingomonas</taxon>
    </lineage>
</organism>
<evidence type="ECO:0000256" key="4">
    <source>
        <dbReference type="ARBA" id="ARBA00023163"/>
    </source>
</evidence>
<proteinExistence type="inferred from homology"/>
<evidence type="ECO:0000259" key="5">
    <source>
        <dbReference type="Pfam" id="PF04542"/>
    </source>
</evidence>
<dbReference type="Proteomes" id="UP000094487">
    <property type="component" value="Unassembled WGS sequence"/>
</dbReference>
<dbReference type="Gene3D" id="1.10.10.10">
    <property type="entry name" value="Winged helix-like DNA-binding domain superfamily/Winged helix DNA-binding domain"/>
    <property type="match status" value="1"/>
</dbReference>
<dbReference type="SUPFAM" id="SSF88946">
    <property type="entry name" value="Sigma2 domain of RNA polymerase sigma factors"/>
    <property type="match status" value="1"/>
</dbReference>
<reference evidence="7 8" key="1">
    <citation type="submission" date="2016-08" db="EMBL/GenBank/DDBJ databases">
        <title>Draft genome of the agarase producing Sphingomonas sp. MCT13.</title>
        <authorList>
            <person name="D'Andrea M.M."/>
            <person name="Rossolini G.M."/>
            <person name="Thaller M.C."/>
        </authorList>
    </citation>
    <scope>NUCLEOTIDE SEQUENCE [LARGE SCALE GENOMIC DNA]</scope>
    <source>
        <strain evidence="7 8">MCT13</strain>
    </source>
</reference>